<dbReference type="InterPro" id="IPR022893">
    <property type="entry name" value="Shikimate_DH_fam"/>
</dbReference>
<dbReference type="GO" id="GO:0019632">
    <property type="term" value="P:shikimate metabolic process"/>
    <property type="evidence" value="ECO:0007669"/>
    <property type="project" value="TreeGrafter"/>
</dbReference>
<evidence type="ECO:0000256" key="4">
    <source>
        <dbReference type="ARBA" id="ARBA00023002"/>
    </source>
</evidence>
<evidence type="ECO:0000256" key="6">
    <source>
        <dbReference type="ARBA" id="ARBA00049442"/>
    </source>
</evidence>
<dbReference type="InterPro" id="IPR006151">
    <property type="entry name" value="Shikm_DH/Glu-tRNA_Rdtase"/>
</dbReference>
<dbReference type="UniPathway" id="UPA00053">
    <property type="reaction ID" value="UER00087"/>
</dbReference>
<keyword evidence="3" id="KW-0521">NADP</keyword>
<dbReference type="CDD" id="cd01065">
    <property type="entry name" value="NAD_bind_Shikimate_DH"/>
    <property type="match status" value="1"/>
</dbReference>
<keyword evidence="5" id="KW-0057">Aromatic amino acid biosynthesis</keyword>
<feature type="domain" description="Shikimate dehydrogenase substrate binding N-terminal" evidence="8">
    <location>
        <begin position="13"/>
        <end position="96"/>
    </location>
</feature>
<dbReference type="EC" id="1.1.1.25" evidence="2"/>
<dbReference type="Gene3D" id="3.40.50.10860">
    <property type="entry name" value="Leucine Dehydrogenase, chain A, domain 1"/>
    <property type="match status" value="1"/>
</dbReference>
<accession>K2PT32</accession>
<dbReference type="PANTHER" id="PTHR21089">
    <property type="entry name" value="SHIKIMATE DEHYDROGENASE"/>
    <property type="match status" value="1"/>
</dbReference>
<evidence type="ECO:0000259" key="8">
    <source>
        <dbReference type="Pfam" id="PF08501"/>
    </source>
</evidence>
<keyword evidence="5" id="KW-0028">Amino-acid biosynthesis</keyword>
<evidence type="ECO:0000256" key="1">
    <source>
        <dbReference type="ARBA" id="ARBA00004871"/>
    </source>
</evidence>
<evidence type="ECO:0000259" key="7">
    <source>
        <dbReference type="Pfam" id="PF01488"/>
    </source>
</evidence>
<dbReference type="SUPFAM" id="SSF51735">
    <property type="entry name" value="NAD(P)-binding Rossmann-fold domains"/>
    <property type="match status" value="1"/>
</dbReference>
<name>K2PT32_9HYPH</name>
<dbReference type="InterPro" id="IPR046346">
    <property type="entry name" value="Aminoacid_DH-like_N_sf"/>
</dbReference>
<dbReference type="Gene3D" id="3.40.50.720">
    <property type="entry name" value="NAD(P)-binding Rossmann-like Domain"/>
    <property type="match status" value="1"/>
</dbReference>
<keyword evidence="10" id="KW-1185">Reference proteome</keyword>
<dbReference type="GO" id="GO:0004764">
    <property type="term" value="F:shikimate 3-dehydrogenase (NADP+) activity"/>
    <property type="evidence" value="ECO:0007669"/>
    <property type="project" value="UniProtKB-EC"/>
</dbReference>
<dbReference type="GO" id="GO:0005829">
    <property type="term" value="C:cytosol"/>
    <property type="evidence" value="ECO:0007669"/>
    <property type="project" value="TreeGrafter"/>
</dbReference>
<dbReference type="OrthoDB" id="7873617at2"/>
<dbReference type="EMBL" id="AMSI01000001">
    <property type="protein sequence ID" value="EKF44267.1"/>
    <property type="molecule type" value="Genomic_DNA"/>
</dbReference>
<dbReference type="GO" id="GO:0009423">
    <property type="term" value="P:chorismate biosynthetic process"/>
    <property type="evidence" value="ECO:0007669"/>
    <property type="project" value="UniProtKB-UniPathway"/>
</dbReference>
<dbReference type="InterPro" id="IPR036291">
    <property type="entry name" value="NAD(P)-bd_dom_sf"/>
</dbReference>
<sequence>MTSITGRTRIFGIIADPIHHVKTPEVFNSLLAAEKADGVLVPVHVTPPGLADMLAGFRAMQNLGGFIVTVPHKPSVVDLCDELTEEARRVGAVNCVRREVDGRLVGAILDGIGFVEGLRAANIEPKGMRAYVAGAGGAASAVAFALAAAGVASLTVANRTEARARALCERIAVAYPELPLSTDAARVADQDLIMNATSLGMQKGDALPVDAAQLHAGQVVAEAIMHPAMTPLLQAAEAAGCRVQPGLPMLENQIRLMAQHMRAF</sequence>
<dbReference type="GO" id="GO:0009073">
    <property type="term" value="P:aromatic amino acid family biosynthetic process"/>
    <property type="evidence" value="ECO:0007669"/>
    <property type="project" value="UniProtKB-KW"/>
</dbReference>
<dbReference type="AlphaFoldDB" id="K2PT32"/>
<gene>
    <name evidence="9" type="ORF">NA8A_00955</name>
</gene>
<dbReference type="Proteomes" id="UP000007374">
    <property type="component" value="Unassembled WGS sequence"/>
</dbReference>
<evidence type="ECO:0000313" key="9">
    <source>
        <dbReference type="EMBL" id="EKF44267.1"/>
    </source>
</evidence>
<comment type="caution">
    <text evidence="9">The sequence shown here is derived from an EMBL/GenBank/DDBJ whole genome shotgun (WGS) entry which is preliminary data.</text>
</comment>
<evidence type="ECO:0000313" key="10">
    <source>
        <dbReference type="Proteomes" id="UP000007374"/>
    </source>
</evidence>
<dbReference type="Pfam" id="PF08501">
    <property type="entry name" value="Shikimate_dh_N"/>
    <property type="match status" value="1"/>
</dbReference>
<comment type="pathway">
    <text evidence="1">Metabolic intermediate biosynthesis; chorismate biosynthesis; chorismate from D-erythrose 4-phosphate and phosphoenolpyruvate: step 4/7.</text>
</comment>
<comment type="catalytic activity">
    <reaction evidence="6">
        <text>shikimate + NADP(+) = 3-dehydroshikimate + NADPH + H(+)</text>
        <dbReference type="Rhea" id="RHEA:17737"/>
        <dbReference type="ChEBI" id="CHEBI:15378"/>
        <dbReference type="ChEBI" id="CHEBI:16630"/>
        <dbReference type="ChEBI" id="CHEBI:36208"/>
        <dbReference type="ChEBI" id="CHEBI:57783"/>
        <dbReference type="ChEBI" id="CHEBI:58349"/>
        <dbReference type="EC" id="1.1.1.25"/>
    </reaction>
</comment>
<keyword evidence="4" id="KW-0560">Oxidoreductase</keyword>
<organism evidence="9 10">
    <name type="scientific">Nitratireductor indicus C115</name>
    <dbReference type="NCBI Taxonomy" id="1231190"/>
    <lineage>
        <taxon>Bacteria</taxon>
        <taxon>Pseudomonadati</taxon>
        <taxon>Pseudomonadota</taxon>
        <taxon>Alphaproteobacteria</taxon>
        <taxon>Hyphomicrobiales</taxon>
        <taxon>Phyllobacteriaceae</taxon>
        <taxon>Nitratireductor</taxon>
    </lineage>
</organism>
<evidence type="ECO:0000256" key="5">
    <source>
        <dbReference type="ARBA" id="ARBA00023141"/>
    </source>
</evidence>
<dbReference type="PATRIC" id="fig|1231190.3.peg.204"/>
<protein>
    <recommendedName>
        <fullName evidence="2">shikimate dehydrogenase (NADP(+))</fullName>
        <ecNumber evidence="2">1.1.1.25</ecNumber>
    </recommendedName>
</protein>
<dbReference type="Pfam" id="PF01488">
    <property type="entry name" value="Shikimate_DH"/>
    <property type="match status" value="1"/>
</dbReference>
<reference evidence="9 10" key="1">
    <citation type="journal article" date="2012" name="J. Bacteriol.">
        <title>Genome Sequence of Nitratireductor indicus Type Strain C115.</title>
        <authorList>
            <person name="Lai Q."/>
            <person name="Li G."/>
            <person name="Yu Z."/>
            <person name="Shao Z."/>
        </authorList>
    </citation>
    <scope>NUCLEOTIDE SEQUENCE [LARGE SCALE GENOMIC DNA]</scope>
    <source>
        <strain evidence="9 10">C115</strain>
    </source>
</reference>
<feature type="domain" description="Quinate/shikimate 5-dehydrogenase/glutamyl-tRNA reductase" evidence="7">
    <location>
        <begin position="126"/>
        <end position="198"/>
    </location>
</feature>
<evidence type="ECO:0000256" key="2">
    <source>
        <dbReference type="ARBA" id="ARBA00012962"/>
    </source>
</evidence>
<dbReference type="RefSeq" id="WP_009449346.1">
    <property type="nucleotide sequence ID" value="NZ_AMSI01000001.1"/>
</dbReference>
<dbReference type="SUPFAM" id="SSF53223">
    <property type="entry name" value="Aminoacid dehydrogenase-like, N-terminal domain"/>
    <property type="match status" value="1"/>
</dbReference>
<proteinExistence type="predicted"/>
<dbReference type="PANTHER" id="PTHR21089:SF1">
    <property type="entry name" value="BIFUNCTIONAL 3-DEHYDROQUINATE DEHYDRATASE_SHIKIMATE DEHYDROGENASE, CHLOROPLASTIC"/>
    <property type="match status" value="1"/>
</dbReference>
<dbReference type="GO" id="GO:0050661">
    <property type="term" value="F:NADP binding"/>
    <property type="evidence" value="ECO:0007669"/>
    <property type="project" value="TreeGrafter"/>
</dbReference>
<dbReference type="eggNOG" id="COG0169">
    <property type="taxonomic scope" value="Bacteria"/>
</dbReference>
<dbReference type="InterPro" id="IPR013708">
    <property type="entry name" value="Shikimate_DH-bd_N"/>
</dbReference>
<evidence type="ECO:0000256" key="3">
    <source>
        <dbReference type="ARBA" id="ARBA00022857"/>
    </source>
</evidence>
<dbReference type="STRING" id="721133.SAMN05216176_102192"/>